<organism evidence="1 2">
    <name type="scientific">Panagrolaimus sp. JU765</name>
    <dbReference type="NCBI Taxonomy" id="591449"/>
    <lineage>
        <taxon>Eukaryota</taxon>
        <taxon>Metazoa</taxon>
        <taxon>Ecdysozoa</taxon>
        <taxon>Nematoda</taxon>
        <taxon>Chromadorea</taxon>
        <taxon>Rhabditida</taxon>
        <taxon>Tylenchina</taxon>
        <taxon>Panagrolaimomorpha</taxon>
        <taxon>Panagrolaimoidea</taxon>
        <taxon>Panagrolaimidae</taxon>
        <taxon>Panagrolaimus</taxon>
    </lineage>
</organism>
<protein>
    <submittedName>
        <fullName evidence="2">Uncharacterized protein</fullName>
    </submittedName>
</protein>
<sequence length="208" mass="24465">MAEKSHSFPLSAFYVNNAVPIKIVEKFLLTAKLMDKAEIYFEIRKDESLRESPRVPICMTRVADEYEVEMFCSRPIYIDHKRRDDNQSILVFWDIFLGNANIPFYNHSFFVKPIGKPEETLFSGLVTEFRQNIILENVKETDGIKIELTKSMYNRPLRYSKSMRDKCIQGKENLPSWEKFEIINKLMGTKVSVIKPEMLEEYVKNNFA</sequence>
<name>A0AC34Q077_9BILA</name>
<evidence type="ECO:0000313" key="2">
    <source>
        <dbReference type="WBParaSite" id="JU765_v2.g11555.t1"/>
    </source>
</evidence>
<accession>A0AC34Q077</accession>
<dbReference type="Proteomes" id="UP000887576">
    <property type="component" value="Unplaced"/>
</dbReference>
<proteinExistence type="predicted"/>
<evidence type="ECO:0000313" key="1">
    <source>
        <dbReference type="Proteomes" id="UP000887576"/>
    </source>
</evidence>
<dbReference type="WBParaSite" id="JU765_v2.g11555.t1">
    <property type="protein sequence ID" value="JU765_v2.g11555.t1"/>
    <property type="gene ID" value="JU765_v2.g11555"/>
</dbReference>
<reference evidence="2" key="1">
    <citation type="submission" date="2022-11" db="UniProtKB">
        <authorList>
            <consortium name="WormBaseParasite"/>
        </authorList>
    </citation>
    <scope>IDENTIFICATION</scope>
</reference>